<dbReference type="Proteomes" id="UP000219621">
    <property type="component" value="Unassembled WGS sequence"/>
</dbReference>
<dbReference type="OrthoDB" id="7364051at2"/>
<evidence type="ECO:0000256" key="1">
    <source>
        <dbReference type="SAM" id="Phobius"/>
    </source>
</evidence>
<dbReference type="AlphaFoldDB" id="A0A286GY59"/>
<reference evidence="2 3" key="1">
    <citation type="submission" date="2017-09" db="EMBL/GenBank/DDBJ databases">
        <authorList>
            <person name="Ehlers B."/>
            <person name="Leendertz F.H."/>
        </authorList>
    </citation>
    <scope>NUCLEOTIDE SEQUENCE [LARGE SCALE GENOMIC DNA]</scope>
    <source>
        <strain evidence="2 3">USBA 140</strain>
    </source>
</reference>
<evidence type="ECO:0000313" key="2">
    <source>
        <dbReference type="EMBL" id="SOE00014.1"/>
    </source>
</evidence>
<dbReference type="EMBL" id="OCNJ01000011">
    <property type="protein sequence ID" value="SOE00014.1"/>
    <property type="molecule type" value="Genomic_DNA"/>
</dbReference>
<keyword evidence="1" id="KW-0472">Membrane</keyword>
<dbReference type="NCBIfam" id="TIGR02532">
    <property type="entry name" value="IV_pilin_GFxxxE"/>
    <property type="match status" value="1"/>
</dbReference>
<protein>
    <submittedName>
        <fullName evidence="2">Prepilin-type N-terminal cleavage/methylation domain-containing protein</fullName>
    </submittedName>
</protein>
<evidence type="ECO:0000313" key="3">
    <source>
        <dbReference type="Proteomes" id="UP000219621"/>
    </source>
</evidence>
<dbReference type="PANTHER" id="PTHR30093:SF43">
    <property type="entry name" value="SLR2015 PROTEIN"/>
    <property type="match status" value="1"/>
</dbReference>
<accession>A0A286GY59</accession>
<organism evidence="2 3">
    <name type="scientific">Caenispirillum bisanense</name>
    <dbReference type="NCBI Taxonomy" id="414052"/>
    <lineage>
        <taxon>Bacteria</taxon>
        <taxon>Pseudomonadati</taxon>
        <taxon>Pseudomonadota</taxon>
        <taxon>Alphaproteobacteria</taxon>
        <taxon>Rhodospirillales</taxon>
        <taxon>Novispirillaceae</taxon>
        <taxon>Caenispirillum</taxon>
    </lineage>
</organism>
<proteinExistence type="predicted"/>
<dbReference type="RefSeq" id="WP_097281025.1">
    <property type="nucleotide sequence ID" value="NZ_OCNJ01000011.1"/>
</dbReference>
<keyword evidence="1" id="KW-1133">Transmembrane helix</keyword>
<keyword evidence="1" id="KW-0812">Transmembrane</keyword>
<sequence length="290" mass="30309">MTFSREIASSPHGSRTASQSGFTLIEMAIVLVIIGIVVTMSFDFTQDFMRNRRIQQTEVKLATIQEALVTYASQFRRLPCPANGTAVTGQEDRSMNGTSVASCGTGTNANQARGVVPWTVLGLSQESAIDGWGNFITYRVDVTAMPTSATTCLPVRSPAASEGMNLAGCDPSTAGAIAARLENVGFYVDRDTSTGTPDNLVADPRAGILTGAAYVLISHGENGWGAISASGAVNTAPTDAREVRNTAAAPAIPGTGNAYVDGEPGSFDDLVRFATIMQVATRARLGPRAP</sequence>
<dbReference type="Gene3D" id="3.30.700.10">
    <property type="entry name" value="Glycoprotein, Type 4 Pilin"/>
    <property type="match status" value="1"/>
</dbReference>
<keyword evidence="3" id="KW-1185">Reference proteome</keyword>
<dbReference type="InterPro" id="IPR045584">
    <property type="entry name" value="Pilin-like"/>
</dbReference>
<dbReference type="Pfam" id="PF07963">
    <property type="entry name" value="N_methyl"/>
    <property type="match status" value="1"/>
</dbReference>
<gene>
    <name evidence="2" type="ORF">SAMN05421508_11138</name>
</gene>
<feature type="transmembrane region" description="Helical" evidence="1">
    <location>
        <begin position="20"/>
        <end position="44"/>
    </location>
</feature>
<dbReference type="InterPro" id="IPR012902">
    <property type="entry name" value="N_methyl_site"/>
</dbReference>
<dbReference type="PANTHER" id="PTHR30093">
    <property type="entry name" value="GENERAL SECRETION PATHWAY PROTEIN G"/>
    <property type="match status" value="1"/>
</dbReference>
<name>A0A286GY59_9PROT</name>
<dbReference type="SUPFAM" id="SSF54523">
    <property type="entry name" value="Pili subunits"/>
    <property type="match status" value="1"/>
</dbReference>
<dbReference type="PROSITE" id="PS00409">
    <property type="entry name" value="PROKAR_NTER_METHYL"/>
    <property type="match status" value="1"/>
</dbReference>